<feature type="transmembrane region" description="Helical" evidence="8">
    <location>
        <begin position="364"/>
        <end position="390"/>
    </location>
</feature>
<keyword evidence="5 8" id="KW-0812">Transmembrane</keyword>
<evidence type="ECO:0000256" key="3">
    <source>
        <dbReference type="ARBA" id="ARBA00022448"/>
    </source>
</evidence>
<feature type="transmembrane region" description="Helical" evidence="8">
    <location>
        <begin position="144"/>
        <end position="165"/>
    </location>
</feature>
<name>A0A2K8MGE9_9SPHN</name>
<accession>A0A2K8MGE9</accession>
<feature type="domain" description="Major facilitator superfamily (MFS) profile" evidence="9">
    <location>
        <begin position="19"/>
        <end position="501"/>
    </location>
</feature>
<dbReference type="Pfam" id="PF07690">
    <property type="entry name" value="MFS_1"/>
    <property type="match status" value="1"/>
</dbReference>
<feature type="transmembrane region" description="Helical" evidence="8">
    <location>
        <begin position="307"/>
        <end position="328"/>
    </location>
</feature>
<evidence type="ECO:0000256" key="4">
    <source>
        <dbReference type="ARBA" id="ARBA00022475"/>
    </source>
</evidence>
<feature type="transmembrane region" description="Helical" evidence="8">
    <location>
        <begin position="402"/>
        <end position="424"/>
    </location>
</feature>
<evidence type="ECO:0000256" key="7">
    <source>
        <dbReference type="ARBA" id="ARBA00023136"/>
    </source>
</evidence>
<evidence type="ECO:0000259" key="9">
    <source>
        <dbReference type="PROSITE" id="PS50850"/>
    </source>
</evidence>
<dbReference type="AlphaFoldDB" id="A0A2K8MGE9"/>
<evidence type="ECO:0000256" key="5">
    <source>
        <dbReference type="ARBA" id="ARBA00022692"/>
    </source>
</evidence>
<dbReference type="GO" id="GO:0005886">
    <property type="term" value="C:plasma membrane"/>
    <property type="evidence" value="ECO:0007669"/>
    <property type="project" value="UniProtKB-SubCell"/>
</dbReference>
<dbReference type="InterPro" id="IPR011701">
    <property type="entry name" value="MFS"/>
</dbReference>
<feature type="transmembrane region" description="Helical" evidence="8">
    <location>
        <begin position="171"/>
        <end position="193"/>
    </location>
</feature>
<protein>
    <submittedName>
        <fullName evidence="10">MFS transporter</fullName>
    </submittedName>
</protein>
<evidence type="ECO:0000256" key="1">
    <source>
        <dbReference type="ARBA" id="ARBA00004651"/>
    </source>
</evidence>
<keyword evidence="7 8" id="KW-0472">Membrane</keyword>
<proteinExistence type="inferred from homology"/>
<dbReference type="GO" id="GO:0022857">
    <property type="term" value="F:transmembrane transporter activity"/>
    <property type="evidence" value="ECO:0007669"/>
    <property type="project" value="InterPro"/>
</dbReference>
<dbReference type="NCBIfam" id="TIGR00711">
    <property type="entry name" value="efflux_EmrB"/>
    <property type="match status" value="1"/>
</dbReference>
<feature type="transmembrane region" description="Helical" evidence="8">
    <location>
        <begin position="340"/>
        <end position="358"/>
    </location>
</feature>
<keyword evidence="4" id="KW-1003">Cell membrane</keyword>
<dbReference type="KEGG" id="sphc:CVN68_13955"/>
<feature type="transmembrane region" description="Helical" evidence="8">
    <location>
        <begin position="85"/>
        <end position="108"/>
    </location>
</feature>
<evidence type="ECO:0000256" key="6">
    <source>
        <dbReference type="ARBA" id="ARBA00022989"/>
    </source>
</evidence>
<keyword evidence="11" id="KW-1185">Reference proteome</keyword>
<dbReference type="PROSITE" id="PS50850">
    <property type="entry name" value="MFS"/>
    <property type="match status" value="1"/>
</dbReference>
<evidence type="ECO:0000256" key="2">
    <source>
        <dbReference type="ARBA" id="ARBA00008537"/>
    </source>
</evidence>
<dbReference type="CDD" id="cd17503">
    <property type="entry name" value="MFS_LmrB_MDR_like"/>
    <property type="match status" value="1"/>
</dbReference>
<comment type="similarity">
    <text evidence="2">Belongs to the major facilitator superfamily. EmrB family.</text>
</comment>
<evidence type="ECO:0000313" key="11">
    <source>
        <dbReference type="Proteomes" id="UP000229081"/>
    </source>
</evidence>
<organism evidence="10 11">
    <name type="scientific">Sphingomonas psychrotolerans</name>
    <dbReference type="NCBI Taxonomy" id="1327635"/>
    <lineage>
        <taxon>Bacteria</taxon>
        <taxon>Pseudomonadati</taxon>
        <taxon>Pseudomonadota</taxon>
        <taxon>Alphaproteobacteria</taxon>
        <taxon>Sphingomonadales</taxon>
        <taxon>Sphingomonadaceae</taxon>
        <taxon>Sphingomonas</taxon>
    </lineage>
</organism>
<dbReference type="PANTHER" id="PTHR42718">
    <property type="entry name" value="MAJOR FACILITATOR SUPERFAMILY MULTIDRUG TRANSPORTER MFSC"/>
    <property type="match status" value="1"/>
</dbReference>
<dbReference type="Gene3D" id="1.20.1720.10">
    <property type="entry name" value="Multidrug resistance protein D"/>
    <property type="match status" value="2"/>
</dbReference>
<evidence type="ECO:0000256" key="8">
    <source>
        <dbReference type="SAM" id="Phobius"/>
    </source>
</evidence>
<gene>
    <name evidence="10" type="primary">emrB</name>
    <name evidence="10" type="ORF">CVN68_13955</name>
</gene>
<dbReference type="RefSeq" id="WP_100282738.1">
    <property type="nucleotide sequence ID" value="NZ_CP024923.1"/>
</dbReference>
<dbReference type="InterPro" id="IPR036259">
    <property type="entry name" value="MFS_trans_sf"/>
</dbReference>
<dbReference type="PANTHER" id="PTHR42718:SF9">
    <property type="entry name" value="MAJOR FACILITATOR SUPERFAMILY MULTIDRUG TRANSPORTER MFSC"/>
    <property type="match status" value="1"/>
</dbReference>
<feature type="transmembrane region" description="Helical" evidence="8">
    <location>
        <begin position="16"/>
        <end position="37"/>
    </location>
</feature>
<dbReference type="InterPro" id="IPR020846">
    <property type="entry name" value="MFS_dom"/>
</dbReference>
<dbReference type="SUPFAM" id="SSF103473">
    <property type="entry name" value="MFS general substrate transporter"/>
    <property type="match status" value="1"/>
</dbReference>
<dbReference type="InterPro" id="IPR004638">
    <property type="entry name" value="EmrB-like"/>
</dbReference>
<evidence type="ECO:0000313" key="10">
    <source>
        <dbReference type="EMBL" id="ATY32933.1"/>
    </source>
</evidence>
<dbReference type="Proteomes" id="UP000229081">
    <property type="component" value="Chromosome"/>
</dbReference>
<keyword evidence="3" id="KW-0813">Transport</keyword>
<dbReference type="EMBL" id="CP024923">
    <property type="protein sequence ID" value="ATY32933.1"/>
    <property type="molecule type" value="Genomic_DNA"/>
</dbReference>
<sequence>MNAKAEVAAPLTGMRLLLAGAVLALTNFMVVLDTTIANVSVPHIAGSLGISASQGTWIITSYAVAEAVCVPLTGWLAGRFGAVRTFTFGMIGFGIFSLLCGVSTSLGMLVACRIGQGLCGGPLMPLSQTLLMRIFKPEQRAQAMGVWAMTTVTAPILGPILGGVISDTWSWHWIFFINLPVAALCAFGATRLLGSSETKTEKLRIDGVGLALMLLWIGALQIMLDLGREHDWFSDPTIVALAVIAAVGLVVFLAWELTEDQPIVDLRVFRHRGFTVAVASLSFAFATFFASAVIIPQWLQTSMGYTATYAGYATAFTGVAAVIMSPIVAKLSSKFDPRALVCFGILWLGMTSLLRVHWNSGADFWTLALPQLLQGFGMPFFFIPLTTLALGAVEPEETASAAGVMSFLRTMAGAIGTSISATMWDNSGRIARSEIVSKLNTQGTSEALAAQGFSVDQIRAVIAQLVDKEAMALATTHIFLISAVVFAFAAMIIWLTPRPTRTVEMGAAH</sequence>
<keyword evidence="6 8" id="KW-1133">Transmembrane helix</keyword>
<feature type="transmembrane region" description="Helical" evidence="8">
    <location>
        <begin position="276"/>
        <end position="295"/>
    </location>
</feature>
<feature type="transmembrane region" description="Helical" evidence="8">
    <location>
        <begin position="474"/>
        <end position="495"/>
    </location>
</feature>
<comment type="subcellular location">
    <subcellularLocation>
        <location evidence="1">Cell membrane</location>
        <topology evidence="1">Multi-pass membrane protein</topology>
    </subcellularLocation>
</comment>
<feature type="transmembrane region" description="Helical" evidence="8">
    <location>
        <begin position="236"/>
        <end position="255"/>
    </location>
</feature>
<reference evidence="10 11" key="1">
    <citation type="submission" date="2017-11" db="EMBL/GenBank/DDBJ databases">
        <title>Complete genome sequence of Sphingomonas sp. Strain Cra20, a psychrotolerant potential plant growth promoting rhizobacteria.</title>
        <authorList>
            <person name="Luo Y."/>
        </authorList>
    </citation>
    <scope>NUCLEOTIDE SEQUENCE [LARGE SCALE GENOMIC DNA]</scope>
    <source>
        <strain evidence="10 11">Cra20</strain>
    </source>
</reference>
<feature type="transmembrane region" description="Helical" evidence="8">
    <location>
        <begin position="205"/>
        <end position="224"/>
    </location>
</feature>
<dbReference type="OrthoDB" id="9812221at2"/>